<dbReference type="Proteomes" id="UP001499959">
    <property type="component" value="Unassembled WGS sequence"/>
</dbReference>
<gene>
    <name evidence="2" type="ORF">GCM10023307_33530</name>
</gene>
<accession>A0ABP9C2J1</accession>
<name>A0ABP9C2J1_9GAMM</name>
<dbReference type="EMBL" id="BAABJE010000018">
    <property type="protein sequence ID" value="GAA4804078.1"/>
    <property type="molecule type" value="Genomic_DNA"/>
</dbReference>
<organism evidence="2 3">
    <name type="scientific">Lysobacter hankyongensis</name>
    <dbReference type="NCBI Taxonomy" id="1176535"/>
    <lineage>
        <taxon>Bacteria</taxon>
        <taxon>Pseudomonadati</taxon>
        <taxon>Pseudomonadota</taxon>
        <taxon>Gammaproteobacteria</taxon>
        <taxon>Lysobacterales</taxon>
        <taxon>Lysobacteraceae</taxon>
        <taxon>Lysobacter</taxon>
    </lineage>
</organism>
<feature type="chain" id="PRO_5046376233" description="Protein tonB" evidence="1">
    <location>
        <begin position="22"/>
        <end position="283"/>
    </location>
</feature>
<dbReference type="SUPFAM" id="SSF74653">
    <property type="entry name" value="TolA/TonB C-terminal domain"/>
    <property type="match status" value="1"/>
</dbReference>
<keyword evidence="3" id="KW-1185">Reference proteome</keyword>
<proteinExistence type="predicted"/>
<sequence length="283" mass="31170">MRLRTLLLLCLLPLVAFAASAADKRDEIRRQAESSLSVSGTIDITAEGKVVRHALDAPETLPKGIVDMTARLAPQWTFEPVQLPAGTVSRSKMSLLYVAKRLDNGDYRIELRSANFASDLPPEAGIRIARRGRMPAYPENLVERAINGTVYLVVQIGRDGKVMNIDATHVNLRTIGSEDEMAQWRDQLAQTSIKAIRGWTFEPPTTGPDVDAPHWFGTLPVAFTMMGQRMPKPGKWETYIPGPRRILPWQDSAGITADNADALAPNQLHTQGSDRRLLSPLGG</sequence>
<dbReference type="Gene3D" id="3.30.1150.10">
    <property type="match status" value="1"/>
</dbReference>
<evidence type="ECO:0000256" key="1">
    <source>
        <dbReference type="SAM" id="SignalP"/>
    </source>
</evidence>
<evidence type="ECO:0000313" key="2">
    <source>
        <dbReference type="EMBL" id="GAA4804078.1"/>
    </source>
</evidence>
<reference evidence="3" key="1">
    <citation type="journal article" date="2019" name="Int. J. Syst. Evol. Microbiol.">
        <title>The Global Catalogue of Microorganisms (GCM) 10K type strain sequencing project: providing services to taxonomists for standard genome sequencing and annotation.</title>
        <authorList>
            <consortium name="The Broad Institute Genomics Platform"/>
            <consortium name="The Broad Institute Genome Sequencing Center for Infectious Disease"/>
            <person name="Wu L."/>
            <person name="Ma J."/>
        </authorList>
    </citation>
    <scope>NUCLEOTIDE SEQUENCE [LARGE SCALE GENOMIC DNA]</scope>
    <source>
        <strain evidence="3">JCM 18204</strain>
    </source>
</reference>
<keyword evidence="1" id="KW-0732">Signal</keyword>
<evidence type="ECO:0000313" key="3">
    <source>
        <dbReference type="Proteomes" id="UP001499959"/>
    </source>
</evidence>
<protein>
    <recommendedName>
        <fullName evidence="4">Protein tonB</fullName>
    </recommendedName>
</protein>
<comment type="caution">
    <text evidence="2">The sequence shown here is derived from an EMBL/GenBank/DDBJ whole genome shotgun (WGS) entry which is preliminary data.</text>
</comment>
<feature type="signal peptide" evidence="1">
    <location>
        <begin position="1"/>
        <end position="21"/>
    </location>
</feature>
<evidence type="ECO:0008006" key="4">
    <source>
        <dbReference type="Google" id="ProtNLM"/>
    </source>
</evidence>
<dbReference type="RefSeq" id="WP_345304509.1">
    <property type="nucleotide sequence ID" value="NZ_BAABJE010000018.1"/>
</dbReference>